<keyword evidence="2" id="KW-1185">Reference proteome</keyword>
<reference evidence="1 2" key="1">
    <citation type="submission" date="2016-10" db="EMBL/GenBank/DDBJ databases">
        <authorList>
            <person name="de Groot N.N."/>
        </authorList>
    </citation>
    <scope>NUCLEOTIDE SEQUENCE [LARGE SCALE GENOMIC DNA]</scope>
    <source>
        <strain evidence="1 2">DSM 21668</strain>
    </source>
</reference>
<dbReference type="EMBL" id="FNGS01000001">
    <property type="protein sequence ID" value="SDL22678.1"/>
    <property type="molecule type" value="Genomic_DNA"/>
</dbReference>
<dbReference type="STRING" id="563176.SAMN04488090_0415"/>
<evidence type="ECO:0000313" key="1">
    <source>
        <dbReference type="EMBL" id="SDL22678.1"/>
    </source>
</evidence>
<dbReference type="SUPFAM" id="SSF56112">
    <property type="entry name" value="Protein kinase-like (PK-like)"/>
    <property type="match status" value="1"/>
</dbReference>
<proteinExistence type="predicted"/>
<dbReference type="AlphaFoldDB" id="A0A1G9IBN9"/>
<dbReference type="OrthoDB" id="1491115at2"/>
<dbReference type="PANTHER" id="PTHR39441">
    <property type="entry name" value="DUF2252 DOMAIN-CONTAINING PROTEIN"/>
    <property type="match status" value="1"/>
</dbReference>
<protein>
    <submittedName>
        <fullName evidence="1">Uncharacterized conserved protein, DUF2252 family</fullName>
    </submittedName>
</protein>
<dbReference type="Proteomes" id="UP000198901">
    <property type="component" value="Unassembled WGS sequence"/>
</dbReference>
<dbReference type="PANTHER" id="PTHR39441:SF1">
    <property type="entry name" value="DUF2252 DOMAIN-CONTAINING PROTEIN"/>
    <property type="match status" value="1"/>
</dbReference>
<dbReference type="InterPro" id="IPR011009">
    <property type="entry name" value="Kinase-like_dom_sf"/>
</dbReference>
<name>A0A1G9IBN9_9BACT</name>
<evidence type="ECO:0000313" key="2">
    <source>
        <dbReference type="Proteomes" id="UP000198901"/>
    </source>
</evidence>
<dbReference type="Pfam" id="PF10009">
    <property type="entry name" value="DUF2252"/>
    <property type="match status" value="1"/>
</dbReference>
<organism evidence="1 2">
    <name type="scientific">Siphonobacter aquaeclarae</name>
    <dbReference type="NCBI Taxonomy" id="563176"/>
    <lineage>
        <taxon>Bacteria</taxon>
        <taxon>Pseudomonadati</taxon>
        <taxon>Bacteroidota</taxon>
        <taxon>Cytophagia</taxon>
        <taxon>Cytophagales</taxon>
        <taxon>Cytophagaceae</taxon>
        <taxon>Siphonobacter</taxon>
    </lineage>
</organism>
<gene>
    <name evidence="1" type="ORF">SAMN04488090_0415</name>
</gene>
<sequence length="401" mass="46620">MVLDRILAYNQHRDPRWVTRKYAALTEDPFRFFRGTCRLFYEDLRRYADWDDPTRCWITGDLHLENFGTYRGSDDIVYFDLNDFDEARLAPASWELARLLTSIYLGAEALSLPPSEANRLSRFTVDTYMAVLRQGKPWVIEKETATGLLRDFIRQVRDRKESRFVRERVRRSRERLRTDETRTFRLKKDQRKPLRSDIQTALNQDHTLRSMEVLDVAWRLAGTGSVGLKRYVVLVREEGRFRLVDLKEAVLSSLENLTTVPQPVWADPAGRITAVQEYVQHKSPALLRPLRVGGTDYVMKELQPSQDRMDLRACKGNFRRLQDIIGSMARLAASGILRSGGRNGSSITDELIAFGEKKQEKSLLHFARESAERTRAQYHEYVREYQARHQFLVSGTQVDLG</sequence>
<accession>A0A1G9IBN9</accession>
<dbReference type="RefSeq" id="WP_093197067.1">
    <property type="nucleotide sequence ID" value="NZ_FNGS01000001.1"/>
</dbReference>
<dbReference type="InterPro" id="IPR018721">
    <property type="entry name" value="DUF2252"/>
</dbReference>